<evidence type="ECO:0000256" key="1">
    <source>
        <dbReference type="ARBA" id="ARBA00005189"/>
    </source>
</evidence>
<evidence type="ECO:0000256" key="12">
    <source>
        <dbReference type="HAMAP-Rule" id="MF_00662"/>
    </source>
</evidence>
<evidence type="ECO:0000256" key="4">
    <source>
        <dbReference type="ARBA" id="ARBA00022793"/>
    </source>
</evidence>
<dbReference type="PANTHER" id="PTHR10067:SF6">
    <property type="entry name" value="PHOSPHATIDYLSERINE DECARBOXYLASE PROENZYME, MITOCHONDRIAL"/>
    <property type="match status" value="1"/>
</dbReference>
<keyword evidence="10 12" id="KW-1208">Phospholipid metabolism</keyword>
<accession>A0A6N8FFK0</accession>
<proteinExistence type="inferred from homology"/>
<comment type="similarity">
    <text evidence="12">Belongs to the phosphatidylserine decarboxylase family. PSD-B subfamily. Prokaryotic type I sub-subfamily.</text>
</comment>
<organism evidence="13 14">
    <name type="scientific">Ornithinibacillus caprae</name>
    <dbReference type="NCBI Taxonomy" id="2678566"/>
    <lineage>
        <taxon>Bacteria</taxon>
        <taxon>Bacillati</taxon>
        <taxon>Bacillota</taxon>
        <taxon>Bacilli</taxon>
        <taxon>Bacillales</taxon>
        <taxon>Bacillaceae</taxon>
        <taxon>Ornithinibacillus</taxon>
    </lineage>
</organism>
<dbReference type="EMBL" id="WOCA01000002">
    <property type="protein sequence ID" value="MUK87476.1"/>
    <property type="molecule type" value="Genomic_DNA"/>
</dbReference>
<evidence type="ECO:0000256" key="10">
    <source>
        <dbReference type="ARBA" id="ARBA00023264"/>
    </source>
</evidence>
<dbReference type="InterPro" id="IPR033177">
    <property type="entry name" value="PSD-B"/>
</dbReference>
<feature type="chain" id="PRO_5027185932" description="Phosphatidylserine decarboxylase beta chain" evidence="12">
    <location>
        <begin position="1"/>
        <end position="228"/>
    </location>
</feature>
<dbReference type="InterPro" id="IPR003817">
    <property type="entry name" value="PS_Dcarbxylase"/>
</dbReference>
<keyword evidence="9 12" id="KW-0456">Lyase</keyword>
<dbReference type="GO" id="GO:0004609">
    <property type="term" value="F:phosphatidylserine decarboxylase activity"/>
    <property type="evidence" value="ECO:0007669"/>
    <property type="project" value="UniProtKB-UniRule"/>
</dbReference>
<evidence type="ECO:0000256" key="8">
    <source>
        <dbReference type="ARBA" id="ARBA00023209"/>
    </source>
</evidence>
<evidence type="ECO:0000256" key="6">
    <source>
        <dbReference type="ARBA" id="ARBA00023136"/>
    </source>
</evidence>
<keyword evidence="7 12" id="KW-0865">Zymogen</keyword>
<comment type="caution">
    <text evidence="13">The sequence shown here is derived from an EMBL/GenBank/DDBJ whole genome shotgun (WGS) entry which is preliminary data.</text>
</comment>
<evidence type="ECO:0000256" key="7">
    <source>
        <dbReference type="ARBA" id="ARBA00023145"/>
    </source>
</evidence>
<comment type="function">
    <text evidence="12">Catalyzes the formation of phosphatidylethanolamine (PtdEtn) from phosphatidylserine (PtdSer).</text>
</comment>
<evidence type="ECO:0000256" key="3">
    <source>
        <dbReference type="ARBA" id="ARBA00022516"/>
    </source>
</evidence>
<dbReference type="Proteomes" id="UP000469125">
    <property type="component" value="Unassembled WGS sequence"/>
</dbReference>
<comment type="subunit">
    <text evidence="12">Heterodimer of a large membrane-associated beta subunit and a small pyruvoyl-containing alpha subunit.</text>
</comment>
<gene>
    <name evidence="12" type="primary">psd</name>
    <name evidence="13" type="ORF">GMD78_03560</name>
</gene>
<feature type="chain" id="PRO_5027185931" description="Phosphatidylserine decarboxylase alpha chain" evidence="12">
    <location>
        <begin position="229"/>
        <end position="261"/>
    </location>
</feature>
<keyword evidence="5 12" id="KW-0443">Lipid metabolism</keyword>
<feature type="active site" description="Charge relay system; for autoendoproteolytic cleavage activity" evidence="12">
    <location>
        <position position="145"/>
    </location>
</feature>
<comment type="pathway">
    <text evidence="12">Phospholipid metabolism; phosphatidylethanolamine biosynthesis; phosphatidylethanolamine from CDP-diacylglycerol: step 2/2.</text>
</comment>
<dbReference type="GO" id="GO:0006646">
    <property type="term" value="P:phosphatidylethanolamine biosynthetic process"/>
    <property type="evidence" value="ECO:0007669"/>
    <property type="project" value="UniProtKB-UniRule"/>
</dbReference>
<evidence type="ECO:0000313" key="13">
    <source>
        <dbReference type="EMBL" id="MUK87476.1"/>
    </source>
</evidence>
<keyword evidence="8 12" id="KW-0594">Phospholipid biosynthesis</keyword>
<feature type="modified residue" description="Pyruvic acid (Ser); by autocatalysis" evidence="12">
    <location>
        <position position="229"/>
    </location>
</feature>
<dbReference type="InterPro" id="IPR033178">
    <property type="entry name" value="PSD_type1_pro"/>
</dbReference>
<keyword evidence="6 12" id="KW-0472">Membrane</keyword>
<comment type="pathway">
    <text evidence="1">Lipid metabolism.</text>
</comment>
<evidence type="ECO:0000256" key="11">
    <source>
        <dbReference type="ARBA" id="ARBA00023317"/>
    </source>
</evidence>
<dbReference type="GO" id="GO:0005886">
    <property type="term" value="C:plasma membrane"/>
    <property type="evidence" value="ECO:0007669"/>
    <property type="project" value="UniProtKB-SubCell"/>
</dbReference>
<reference evidence="13 14" key="1">
    <citation type="submission" date="2019-11" db="EMBL/GenBank/DDBJ databases">
        <authorList>
            <person name="Li X."/>
        </authorList>
    </citation>
    <scope>NUCLEOTIDE SEQUENCE [LARGE SCALE GENOMIC DNA]</scope>
    <source>
        <strain evidence="13 14">L9</strain>
    </source>
</reference>
<dbReference type="Pfam" id="PF02666">
    <property type="entry name" value="PS_Dcarbxylase"/>
    <property type="match status" value="1"/>
</dbReference>
<keyword evidence="3 12" id="KW-0444">Lipid biosynthesis</keyword>
<dbReference type="NCBIfam" id="NF002853">
    <property type="entry name" value="PRK03140.1"/>
    <property type="match status" value="1"/>
</dbReference>
<keyword evidence="14" id="KW-1185">Reference proteome</keyword>
<keyword evidence="4 12" id="KW-0210">Decarboxylase</keyword>
<dbReference type="EC" id="4.1.1.65" evidence="12"/>
<feature type="active site" description="Schiff-base intermediate with substrate; via pyruvic acid; for decarboxylase activity" evidence="12">
    <location>
        <position position="229"/>
    </location>
</feature>
<dbReference type="NCBIfam" id="TIGR00163">
    <property type="entry name" value="PS_decarb"/>
    <property type="match status" value="1"/>
</dbReference>
<comment type="cofactor">
    <cofactor evidence="12">
        <name>pyruvate</name>
        <dbReference type="ChEBI" id="CHEBI:15361"/>
    </cofactor>
    <text evidence="12">Binds 1 pyruvoyl group covalently per subunit.</text>
</comment>
<keyword evidence="2 12" id="KW-1003">Cell membrane</keyword>
<protein>
    <recommendedName>
        <fullName evidence="12">Phosphatidylserine decarboxylase proenzyme</fullName>
        <ecNumber evidence="12">4.1.1.65</ecNumber>
    </recommendedName>
    <component>
        <recommendedName>
            <fullName evidence="12">Phosphatidylserine decarboxylase alpha chain</fullName>
        </recommendedName>
    </component>
    <component>
        <recommendedName>
            <fullName evidence="12">Phosphatidylserine decarboxylase beta chain</fullName>
        </recommendedName>
    </component>
</protein>
<dbReference type="AlphaFoldDB" id="A0A6N8FFK0"/>
<evidence type="ECO:0000256" key="9">
    <source>
        <dbReference type="ARBA" id="ARBA00023239"/>
    </source>
</evidence>
<dbReference type="HAMAP" id="MF_00662">
    <property type="entry name" value="PS_decarb_PSD_B_type1"/>
    <property type="match status" value="1"/>
</dbReference>
<evidence type="ECO:0000313" key="14">
    <source>
        <dbReference type="Proteomes" id="UP000469125"/>
    </source>
</evidence>
<comment type="catalytic activity">
    <reaction evidence="12">
        <text>a 1,2-diacyl-sn-glycero-3-phospho-L-serine + H(+) = a 1,2-diacyl-sn-glycero-3-phosphoethanolamine + CO2</text>
        <dbReference type="Rhea" id="RHEA:20828"/>
        <dbReference type="ChEBI" id="CHEBI:15378"/>
        <dbReference type="ChEBI" id="CHEBI:16526"/>
        <dbReference type="ChEBI" id="CHEBI:57262"/>
        <dbReference type="ChEBI" id="CHEBI:64612"/>
        <dbReference type="EC" id="4.1.1.65"/>
    </reaction>
</comment>
<comment type="subcellular location">
    <subcellularLocation>
        <location evidence="12">Cell membrane</location>
        <topology evidence="12">Peripheral membrane protein</topology>
    </subcellularLocation>
</comment>
<sequence length="261" mass="29600">METLKKTLLKSFVELTGNPISSSILKTFTRSRISKPLIGPFSKAYEINTKEMEYPISHYKTLHSFFTRGLQDDARPIDQTPNYLISPVDGMVSDHGIVASDYSFYIKNHLYSIKDIFGDNKKADQYKDGYFFILYLSPSNYHRIHYPVDGALLSRYALGEKSYPVNRLGMKYGNRPLSSNYRLISELSTEFGKVAIVKVGALNINSIQIHHSSPTCKKGEELGYFSFGSTVILFLEKHRSFAPMVKTESSVRVGQPIGEWP</sequence>
<feature type="active site" description="Charge relay system; for autoendoproteolytic cleavage activity" evidence="12">
    <location>
        <position position="89"/>
    </location>
</feature>
<keyword evidence="11 12" id="KW-0670">Pyruvate</keyword>
<evidence type="ECO:0000256" key="2">
    <source>
        <dbReference type="ARBA" id="ARBA00022475"/>
    </source>
</evidence>
<evidence type="ECO:0000256" key="5">
    <source>
        <dbReference type="ARBA" id="ARBA00023098"/>
    </source>
</evidence>
<feature type="site" description="Cleavage (non-hydrolytic); by autocatalysis" evidence="12">
    <location>
        <begin position="228"/>
        <end position="229"/>
    </location>
</feature>
<feature type="active site" description="Charge relay system; for autoendoproteolytic cleavage activity" evidence="12">
    <location>
        <position position="229"/>
    </location>
</feature>
<comment type="PTM">
    <text evidence="12">Is synthesized initially as an inactive proenzyme. Formation of the active enzyme involves a self-maturation process in which the active site pyruvoyl group is generated from an internal serine residue via an autocatalytic post-translational modification. Two non-identical subunits are generated from the proenzyme in this reaction, and the pyruvate is formed at the N-terminus of the alpha chain, which is derived from the carboxyl end of the proenzyme. The autoendoproteolytic cleavage occurs by a canonical serine protease mechanism, in which the side chain hydroxyl group of the serine supplies its oxygen atom to form the C-terminus of the beta chain, while the remainder of the serine residue undergoes an oxidative deamination to produce ammonia and the pyruvoyl prosthetic group on the alpha chain. During this reaction, the Ser that is part of the protease active site of the proenzyme becomes the pyruvoyl prosthetic group, which constitutes an essential element of the active site of the mature decarboxylase.</text>
</comment>
<dbReference type="PANTHER" id="PTHR10067">
    <property type="entry name" value="PHOSPHATIDYLSERINE DECARBOXYLASE"/>
    <property type="match status" value="1"/>
</dbReference>
<dbReference type="UniPathway" id="UPA00558">
    <property type="reaction ID" value="UER00616"/>
</dbReference>
<name>A0A6N8FFK0_9BACI</name>